<feature type="region of interest" description="Disordered" evidence="3">
    <location>
        <begin position="163"/>
        <end position="246"/>
    </location>
</feature>
<dbReference type="GO" id="GO:0005737">
    <property type="term" value="C:cytoplasm"/>
    <property type="evidence" value="ECO:0007669"/>
    <property type="project" value="TreeGrafter"/>
</dbReference>
<evidence type="ECO:0000313" key="4">
    <source>
        <dbReference type="Proteomes" id="UP000189704"/>
    </source>
</evidence>
<dbReference type="PANTHER" id="PTHR15919">
    <property type="entry name" value="DAPPER-RELATED"/>
    <property type="match status" value="1"/>
</dbReference>
<protein>
    <submittedName>
        <fullName evidence="5">Dapper homolog 2</fullName>
    </submittedName>
</protein>
<dbReference type="InterPro" id="IPR024843">
    <property type="entry name" value="Dapper"/>
</dbReference>
<name>A0A1U7SS51_CARSF</name>
<dbReference type="OrthoDB" id="9950432at2759"/>
<dbReference type="KEGG" id="csyr:103251583"/>
<dbReference type="CTD" id="168002"/>
<dbReference type="RefSeq" id="XP_008048365.1">
    <property type="nucleotide sequence ID" value="XM_008050174.2"/>
</dbReference>
<evidence type="ECO:0000256" key="1">
    <source>
        <dbReference type="ARBA" id="ARBA00010807"/>
    </source>
</evidence>
<dbReference type="STRING" id="1868482.ENSTSYP00000028419"/>
<sequence length="557" mass="60151">MVDWRPRSADETTVPTWRPQAAEEGSKLPGSAGDTGQTWDMFRPRPVSTGDLDRALPDEAGFQKPSLDPKSTWLLCLGTDIPPKYQCDLVWQGGREVYPYPSPLHAVALQSPLFALTKETPQSDGPWPPGKPLLGPVGLSTAQTGPVFEAGPAQAYIDRLLSLRGQGTPPRGNVGEQGPPRCEMPSPQKQGGQRQDGRGQPEKLGLAPGREDTRDLTQRGSPLLQRPEPLVGTQHPSSLAEEGPHPSDCCMHGETAGHFVHLPFATREASPIGLKTSLPKNKVTKMKRRSSDKLLWFGKQPSPLPEREGAAHMDPQPPSEWGPSHRPLGVAGLRRRVALAGKVPGRSCSESTLYPVPFFVPLMVTRRDGHRTSAQALFPFEAIPFGAVTKRRQRCWQSSVEISARPRLTNYPEPSPGPPRPTARKAVPLRALASQDARTRSGSDPSEGASWLHSTIAETSEGEASDHTASCFGDLESNSDSDGSTQGRGGLVLDCMAAGQGNLAWLLGGPQQPPQAPLGSRPPLPPMPKLCRIKASKALKKKIRRFQPAALKVMTMV</sequence>
<gene>
    <name evidence="5" type="primary">DACT2</name>
</gene>
<proteinExistence type="inferred from homology"/>
<feature type="compositionally biased region" description="Polar residues" evidence="3">
    <location>
        <begin position="476"/>
        <end position="485"/>
    </location>
</feature>
<organism evidence="4 5">
    <name type="scientific">Carlito syrichta</name>
    <name type="common">Philippine tarsier</name>
    <name type="synonym">Tarsius syrichta</name>
    <dbReference type="NCBI Taxonomy" id="1868482"/>
    <lineage>
        <taxon>Eukaryota</taxon>
        <taxon>Metazoa</taxon>
        <taxon>Chordata</taxon>
        <taxon>Craniata</taxon>
        <taxon>Vertebrata</taxon>
        <taxon>Euteleostomi</taxon>
        <taxon>Mammalia</taxon>
        <taxon>Eutheria</taxon>
        <taxon>Euarchontoglires</taxon>
        <taxon>Primates</taxon>
        <taxon>Haplorrhini</taxon>
        <taxon>Tarsiiformes</taxon>
        <taxon>Tarsiidae</taxon>
        <taxon>Carlito</taxon>
    </lineage>
</organism>
<comment type="similarity">
    <text evidence="1">Belongs to the dapper family.</text>
</comment>
<evidence type="ECO:0000313" key="5">
    <source>
        <dbReference type="RefSeq" id="XP_008048365.1"/>
    </source>
</evidence>
<dbReference type="AlphaFoldDB" id="A0A1U7SS51"/>
<feature type="region of interest" description="Disordered" evidence="3">
    <location>
        <begin position="296"/>
        <end position="323"/>
    </location>
</feature>
<dbReference type="Proteomes" id="UP000189704">
    <property type="component" value="Unplaced"/>
</dbReference>
<feature type="compositionally biased region" description="Basic and acidic residues" evidence="3">
    <location>
        <begin position="1"/>
        <end position="10"/>
    </location>
</feature>
<feature type="region of interest" description="Disordered" evidence="3">
    <location>
        <begin position="458"/>
        <end position="486"/>
    </location>
</feature>
<feature type="region of interest" description="Disordered" evidence="3">
    <location>
        <begin position="119"/>
        <end position="138"/>
    </location>
</feature>
<dbReference type="Pfam" id="PF15268">
    <property type="entry name" value="Dapper"/>
    <property type="match status" value="1"/>
</dbReference>
<evidence type="ECO:0000256" key="2">
    <source>
        <dbReference type="ARBA" id="ARBA00023054"/>
    </source>
</evidence>
<keyword evidence="4" id="KW-1185">Reference proteome</keyword>
<dbReference type="GO" id="GO:1900108">
    <property type="term" value="P:negative regulation of nodal signaling pathway"/>
    <property type="evidence" value="ECO:0007669"/>
    <property type="project" value="TreeGrafter"/>
</dbReference>
<feature type="region of interest" description="Disordered" evidence="3">
    <location>
        <begin position="1"/>
        <end position="64"/>
    </location>
</feature>
<keyword evidence="2" id="KW-0175">Coiled coil</keyword>
<reference evidence="5" key="1">
    <citation type="submission" date="2025-08" db="UniProtKB">
        <authorList>
            <consortium name="RefSeq"/>
        </authorList>
    </citation>
    <scope>IDENTIFICATION</scope>
</reference>
<evidence type="ECO:0000256" key="3">
    <source>
        <dbReference type="SAM" id="MobiDB-lite"/>
    </source>
</evidence>
<dbReference type="PANTHER" id="PTHR15919:SF13">
    <property type="entry name" value="DAPPER HOMOLOG 2"/>
    <property type="match status" value="1"/>
</dbReference>
<feature type="region of interest" description="Disordered" evidence="3">
    <location>
        <begin position="407"/>
        <end position="426"/>
    </location>
</feature>
<accession>A0A1U7SS51</accession>
<dbReference type="GeneID" id="103251583"/>